<name>A0A915Q7I7_9BILA</name>
<evidence type="ECO:0000313" key="3">
    <source>
        <dbReference type="WBParaSite" id="sdigi.contig809.g9802.t1"/>
    </source>
</evidence>
<feature type="region of interest" description="Disordered" evidence="1">
    <location>
        <begin position="1"/>
        <end position="46"/>
    </location>
</feature>
<accession>A0A915Q7I7</accession>
<organism evidence="2 3">
    <name type="scientific">Setaria digitata</name>
    <dbReference type="NCBI Taxonomy" id="48799"/>
    <lineage>
        <taxon>Eukaryota</taxon>
        <taxon>Metazoa</taxon>
        <taxon>Ecdysozoa</taxon>
        <taxon>Nematoda</taxon>
        <taxon>Chromadorea</taxon>
        <taxon>Rhabditida</taxon>
        <taxon>Spirurina</taxon>
        <taxon>Spiruromorpha</taxon>
        <taxon>Filarioidea</taxon>
        <taxon>Setariidae</taxon>
        <taxon>Setaria</taxon>
    </lineage>
</organism>
<evidence type="ECO:0000313" key="2">
    <source>
        <dbReference type="Proteomes" id="UP000887581"/>
    </source>
</evidence>
<sequence length="249" mass="26456">MEAGKKVAKKGTGRKNSQTGTEPSTVKNSAFQVSSASNDTISCESSGQPETSAAAFFGASFGLAQLPGSVKPENLMPTLSERPVTLTAMSADATAAVAYDPRIISATPYYNGGYSGANYTGIYGTGSSQNYYPVVSTSLRGTAAAAAAAATSFPFAAAAASHAYYVEPKFSNSKHKAIKLWLKIKFENAELKRKEKAKLEIDCNGYTPTHFDYTSYPATMHCYGSRGAYQQLSGDNTDYAITKGRLVKY</sequence>
<feature type="compositionally biased region" description="Basic residues" evidence="1">
    <location>
        <begin position="1"/>
        <end position="13"/>
    </location>
</feature>
<keyword evidence="2" id="KW-1185">Reference proteome</keyword>
<dbReference type="WBParaSite" id="sdigi.contig809.g9802.t1">
    <property type="protein sequence ID" value="sdigi.contig809.g9802.t1"/>
    <property type="gene ID" value="sdigi.contig809.g9802"/>
</dbReference>
<evidence type="ECO:0000256" key="1">
    <source>
        <dbReference type="SAM" id="MobiDB-lite"/>
    </source>
</evidence>
<reference evidence="3" key="1">
    <citation type="submission" date="2022-11" db="UniProtKB">
        <authorList>
            <consortium name="WormBaseParasite"/>
        </authorList>
    </citation>
    <scope>IDENTIFICATION</scope>
</reference>
<dbReference type="Proteomes" id="UP000887581">
    <property type="component" value="Unplaced"/>
</dbReference>
<protein>
    <submittedName>
        <fullName evidence="3">Uncharacterized protein</fullName>
    </submittedName>
</protein>
<proteinExistence type="predicted"/>
<feature type="compositionally biased region" description="Polar residues" evidence="1">
    <location>
        <begin position="14"/>
        <end position="46"/>
    </location>
</feature>
<dbReference type="AlphaFoldDB" id="A0A915Q7I7"/>